<name>A0AAV7QJ76_PLEWA</name>
<keyword evidence="2" id="KW-1185">Reference proteome</keyword>
<dbReference type="EMBL" id="JANPWB010000010">
    <property type="protein sequence ID" value="KAJ1139397.1"/>
    <property type="molecule type" value="Genomic_DNA"/>
</dbReference>
<evidence type="ECO:0000313" key="2">
    <source>
        <dbReference type="Proteomes" id="UP001066276"/>
    </source>
</evidence>
<comment type="caution">
    <text evidence="1">The sequence shown here is derived from an EMBL/GenBank/DDBJ whole genome shotgun (WGS) entry which is preliminary data.</text>
</comment>
<protein>
    <submittedName>
        <fullName evidence="1">Uncharacterized protein</fullName>
    </submittedName>
</protein>
<organism evidence="1 2">
    <name type="scientific">Pleurodeles waltl</name>
    <name type="common">Iberian ribbed newt</name>
    <dbReference type="NCBI Taxonomy" id="8319"/>
    <lineage>
        <taxon>Eukaryota</taxon>
        <taxon>Metazoa</taxon>
        <taxon>Chordata</taxon>
        <taxon>Craniata</taxon>
        <taxon>Vertebrata</taxon>
        <taxon>Euteleostomi</taxon>
        <taxon>Amphibia</taxon>
        <taxon>Batrachia</taxon>
        <taxon>Caudata</taxon>
        <taxon>Salamandroidea</taxon>
        <taxon>Salamandridae</taxon>
        <taxon>Pleurodelinae</taxon>
        <taxon>Pleurodeles</taxon>
    </lineage>
</organism>
<sequence>MFFLACGVLQKHGGIQHSVFPGYSSAGASVCHCDVPFPSVGKNPLSGPQTPLGSVHFPSVGKKPLYGRQTPLISLGLLVLRWICIMLRVIDNDTLHFFQSCMMPGCGCKQIVLAFPPKGLLRKATGRLGAHAIGDAENHKSPYDGADSG</sequence>
<gene>
    <name evidence="1" type="ORF">NDU88_005770</name>
</gene>
<proteinExistence type="predicted"/>
<accession>A0AAV7QJ76</accession>
<dbReference type="Proteomes" id="UP001066276">
    <property type="component" value="Chromosome 6"/>
</dbReference>
<dbReference type="AlphaFoldDB" id="A0AAV7QJ76"/>
<reference evidence="1" key="1">
    <citation type="journal article" date="2022" name="bioRxiv">
        <title>Sequencing and chromosome-scale assembly of the giantPleurodeles waltlgenome.</title>
        <authorList>
            <person name="Brown T."/>
            <person name="Elewa A."/>
            <person name="Iarovenko S."/>
            <person name="Subramanian E."/>
            <person name="Araus A.J."/>
            <person name="Petzold A."/>
            <person name="Susuki M."/>
            <person name="Suzuki K.-i.T."/>
            <person name="Hayashi T."/>
            <person name="Toyoda A."/>
            <person name="Oliveira C."/>
            <person name="Osipova E."/>
            <person name="Leigh N.D."/>
            <person name="Simon A."/>
            <person name="Yun M.H."/>
        </authorList>
    </citation>
    <scope>NUCLEOTIDE SEQUENCE</scope>
    <source>
        <strain evidence="1">20211129_DDA</strain>
        <tissue evidence="1">Liver</tissue>
    </source>
</reference>
<evidence type="ECO:0000313" key="1">
    <source>
        <dbReference type="EMBL" id="KAJ1139397.1"/>
    </source>
</evidence>